<dbReference type="InterPro" id="IPR018108">
    <property type="entry name" value="MCP_transmembrane"/>
</dbReference>
<feature type="repeat" description="Solcar" evidence="10">
    <location>
        <begin position="130"/>
        <end position="219"/>
    </location>
</feature>
<dbReference type="PROSITE" id="PS50920">
    <property type="entry name" value="SOLCAR"/>
    <property type="match status" value="3"/>
</dbReference>
<dbReference type="PRINTS" id="PR00926">
    <property type="entry name" value="MITOCARRIER"/>
</dbReference>
<name>A0A9W8VCX9_9HYPO</name>
<comment type="similarity">
    <text evidence="2 11">Belongs to the mitochondrial carrier (TC 2.A.29) family.</text>
</comment>
<organism evidence="12 13">
    <name type="scientific">Fusarium torreyae</name>
    <dbReference type="NCBI Taxonomy" id="1237075"/>
    <lineage>
        <taxon>Eukaryota</taxon>
        <taxon>Fungi</taxon>
        <taxon>Dikarya</taxon>
        <taxon>Ascomycota</taxon>
        <taxon>Pezizomycotina</taxon>
        <taxon>Sordariomycetes</taxon>
        <taxon>Hypocreomycetidae</taxon>
        <taxon>Hypocreales</taxon>
        <taxon>Nectriaceae</taxon>
        <taxon>Fusarium</taxon>
    </lineage>
</organism>
<proteinExistence type="inferred from homology"/>
<dbReference type="InterPro" id="IPR002067">
    <property type="entry name" value="MCP"/>
</dbReference>
<dbReference type="Gene3D" id="1.50.40.10">
    <property type="entry name" value="Mitochondrial carrier domain"/>
    <property type="match status" value="1"/>
</dbReference>
<keyword evidence="6" id="KW-0999">Mitochondrion inner membrane</keyword>
<dbReference type="EMBL" id="JAOQAZ010000025">
    <property type="protein sequence ID" value="KAJ4252769.1"/>
    <property type="molecule type" value="Genomic_DNA"/>
</dbReference>
<dbReference type="InterPro" id="IPR049563">
    <property type="entry name" value="TXTP-like"/>
</dbReference>
<keyword evidence="13" id="KW-1185">Reference proteome</keyword>
<evidence type="ECO:0000256" key="8">
    <source>
        <dbReference type="ARBA" id="ARBA00023128"/>
    </source>
</evidence>
<dbReference type="Pfam" id="PF00153">
    <property type="entry name" value="Mito_carr"/>
    <property type="match status" value="3"/>
</dbReference>
<evidence type="ECO:0000256" key="2">
    <source>
        <dbReference type="ARBA" id="ARBA00006375"/>
    </source>
</evidence>
<sequence length="313" mass="33113">MSATANIDTTTALLRSQVQTQSVKTQKQQITPGVSLAAGAVAGGIEATITYPFEFAKTLAQLSAKQQGVNPNTISRSPFVIISQTIRNNGFRGIYTGCSTLITGTACKAGVRFLSFDAVKNQLRDSNGKHSPASLILAGMIAGAVESVTVVTPTERIKTALIDDSRSSHRRLNGGFHALRTIAAERGIREVYRGLTSTTLKQSATSGVRMGSYNILKELVSPDSKNPVVTFGIGAMAGVITVYATQPFDTIKTRSQAAKGATMVEAFQQVLRDGGVRGFWSGSTMRLGRLILSGGIVFTAYENVASLLMGTKG</sequence>
<reference evidence="12" key="1">
    <citation type="submission" date="2022-09" db="EMBL/GenBank/DDBJ databases">
        <title>Fusarium specimens isolated from Avocado Roots.</title>
        <authorList>
            <person name="Stajich J."/>
            <person name="Roper C."/>
            <person name="Heimlech-Rivalta G."/>
        </authorList>
    </citation>
    <scope>NUCLEOTIDE SEQUENCE</scope>
    <source>
        <strain evidence="12">CF00136</strain>
    </source>
</reference>
<evidence type="ECO:0000313" key="13">
    <source>
        <dbReference type="Proteomes" id="UP001152049"/>
    </source>
</evidence>
<dbReference type="GO" id="GO:0005743">
    <property type="term" value="C:mitochondrial inner membrane"/>
    <property type="evidence" value="ECO:0007669"/>
    <property type="project" value="UniProtKB-SubCell"/>
</dbReference>
<dbReference type="OrthoDB" id="44467at2759"/>
<keyword evidence="12" id="KW-0378">Hydrolase</keyword>
<evidence type="ECO:0000256" key="1">
    <source>
        <dbReference type="ARBA" id="ARBA00004448"/>
    </source>
</evidence>
<dbReference type="PANTHER" id="PTHR45788">
    <property type="entry name" value="SUCCINATE/FUMARATE MITOCHONDRIAL TRANSPORTER-RELATED"/>
    <property type="match status" value="1"/>
</dbReference>
<keyword evidence="3 11" id="KW-0813">Transport</keyword>
<feature type="repeat" description="Solcar" evidence="10">
    <location>
        <begin position="30"/>
        <end position="122"/>
    </location>
</feature>
<keyword evidence="12" id="KW-0255">Endonuclease</keyword>
<dbReference type="AlphaFoldDB" id="A0A9W8VCX9"/>
<dbReference type="Proteomes" id="UP001152049">
    <property type="component" value="Unassembled WGS sequence"/>
</dbReference>
<keyword evidence="5" id="KW-0677">Repeat</keyword>
<keyword evidence="12" id="KW-0540">Nuclease</keyword>
<keyword evidence="9 10" id="KW-0472">Membrane</keyword>
<comment type="caution">
    <text evidence="12">The sequence shown here is derived from an EMBL/GenBank/DDBJ whole genome shotgun (WGS) entry which is preliminary data.</text>
</comment>
<protein>
    <submittedName>
        <fullName evidence="12">CtIP- endonuclease</fullName>
    </submittedName>
</protein>
<evidence type="ECO:0000256" key="10">
    <source>
        <dbReference type="PROSITE-ProRule" id="PRU00282"/>
    </source>
</evidence>
<evidence type="ECO:0000256" key="11">
    <source>
        <dbReference type="RuleBase" id="RU000488"/>
    </source>
</evidence>
<dbReference type="GO" id="GO:0004519">
    <property type="term" value="F:endonuclease activity"/>
    <property type="evidence" value="ECO:0007669"/>
    <property type="project" value="UniProtKB-KW"/>
</dbReference>
<evidence type="ECO:0000256" key="5">
    <source>
        <dbReference type="ARBA" id="ARBA00022737"/>
    </source>
</evidence>
<dbReference type="SUPFAM" id="SSF103506">
    <property type="entry name" value="Mitochondrial carrier"/>
    <property type="match status" value="1"/>
</dbReference>
<evidence type="ECO:0000256" key="7">
    <source>
        <dbReference type="ARBA" id="ARBA00022989"/>
    </source>
</evidence>
<gene>
    <name evidence="12" type="primary">CTP1</name>
    <name evidence="12" type="ORF">NW762_010675</name>
</gene>
<evidence type="ECO:0000256" key="4">
    <source>
        <dbReference type="ARBA" id="ARBA00022692"/>
    </source>
</evidence>
<keyword evidence="4 10" id="KW-0812">Transmembrane</keyword>
<evidence type="ECO:0000256" key="9">
    <source>
        <dbReference type="ARBA" id="ARBA00023136"/>
    </source>
</evidence>
<comment type="subcellular location">
    <subcellularLocation>
        <location evidence="1">Mitochondrion inner membrane</location>
        <topology evidence="1">Multi-pass membrane protein</topology>
    </subcellularLocation>
</comment>
<evidence type="ECO:0000313" key="12">
    <source>
        <dbReference type="EMBL" id="KAJ4252769.1"/>
    </source>
</evidence>
<dbReference type="PANTHER" id="PTHR45788:SF3">
    <property type="entry name" value="TRICARBOXYLATE TRANSPORT PROTEIN"/>
    <property type="match status" value="1"/>
</dbReference>
<keyword evidence="8" id="KW-0496">Mitochondrion</keyword>
<dbReference type="GO" id="GO:0071913">
    <property type="term" value="F:citrate secondary active transmembrane transporter activity"/>
    <property type="evidence" value="ECO:0007669"/>
    <property type="project" value="TreeGrafter"/>
</dbReference>
<keyword evidence="7" id="KW-1133">Transmembrane helix</keyword>
<evidence type="ECO:0000256" key="3">
    <source>
        <dbReference type="ARBA" id="ARBA00022448"/>
    </source>
</evidence>
<feature type="repeat" description="Solcar" evidence="10">
    <location>
        <begin position="225"/>
        <end position="307"/>
    </location>
</feature>
<dbReference type="GO" id="GO:0006843">
    <property type="term" value="P:mitochondrial citrate transmembrane transport"/>
    <property type="evidence" value="ECO:0007669"/>
    <property type="project" value="TreeGrafter"/>
</dbReference>
<evidence type="ECO:0000256" key="6">
    <source>
        <dbReference type="ARBA" id="ARBA00022792"/>
    </source>
</evidence>
<dbReference type="InterPro" id="IPR023395">
    <property type="entry name" value="MCP_dom_sf"/>
</dbReference>
<accession>A0A9W8VCX9</accession>